<accession>A0ABU0TQ26</accession>
<name>A0ABU0TQ26_MICTR</name>
<keyword evidence="3" id="KW-1185">Reference proteome</keyword>
<sequence length="114" mass="12270">MKNASPDAGVEEELHGAGPGVSARSGEVDRRLMDAFARGIGKPGRRRLLQHLLRSTLHRAIAVAEVDGILSVSEDLHLDVPGMSDETLEVHRVVAEGGARLAPGDRQCFVELLR</sequence>
<dbReference type="Proteomes" id="UP001226691">
    <property type="component" value="Unassembled WGS sequence"/>
</dbReference>
<proteinExistence type="predicted"/>
<evidence type="ECO:0000256" key="1">
    <source>
        <dbReference type="SAM" id="MobiDB-lite"/>
    </source>
</evidence>
<evidence type="ECO:0000313" key="2">
    <source>
        <dbReference type="EMBL" id="MDQ1121776.1"/>
    </source>
</evidence>
<gene>
    <name evidence="2" type="ORF">QE412_000349</name>
</gene>
<protein>
    <submittedName>
        <fullName evidence="2">Uncharacterized protein</fullName>
    </submittedName>
</protein>
<dbReference type="EMBL" id="JAUTBF010000001">
    <property type="protein sequence ID" value="MDQ1121776.1"/>
    <property type="molecule type" value="Genomic_DNA"/>
</dbReference>
<evidence type="ECO:0000313" key="3">
    <source>
        <dbReference type="Proteomes" id="UP001226691"/>
    </source>
</evidence>
<reference evidence="2 3" key="1">
    <citation type="submission" date="2023-07" db="EMBL/GenBank/DDBJ databases">
        <title>Functional and genomic diversity of the sorghum phyllosphere microbiome.</title>
        <authorList>
            <person name="Shade A."/>
        </authorList>
    </citation>
    <scope>NUCLEOTIDE SEQUENCE [LARGE SCALE GENOMIC DNA]</scope>
    <source>
        <strain evidence="2 3">SORGH_AS_1207</strain>
    </source>
</reference>
<feature type="region of interest" description="Disordered" evidence="1">
    <location>
        <begin position="1"/>
        <end position="26"/>
    </location>
</feature>
<comment type="caution">
    <text evidence="2">The sequence shown here is derived from an EMBL/GenBank/DDBJ whole genome shotgun (WGS) entry which is preliminary data.</text>
</comment>
<organism evidence="2 3">
    <name type="scientific">Microbacterium trichothecenolyticum</name>
    <name type="common">Aureobacterium trichothecenolyticum</name>
    <dbReference type="NCBI Taxonomy" id="69370"/>
    <lineage>
        <taxon>Bacteria</taxon>
        <taxon>Bacillati</taxon>
        <taxon>Actinomycetota</taxon>
        <taxon>Actinomycetes</taxon>
        <taxon>Micrococcales</taxon>
        <taxon>Microbacteriaceae</taxon>
        <taxon>Microbacterium</taxon>
    </lineage>
</organism>